<keyword evidence="4" id="KW-0564">Palmitate</keyword>
<feature type="signal peptide" evidence="8">
    <location>
        <begin position="1"/>
        <end position="18"/>
    </location>
</feature>
<evidence type="ECO:0000256" key="7">
    <source>
        <dbReference type="SAM" id="MobiDB-lite"/>
    </source>
</evidence>
<sequence length="48" mass="5073">MFSMSRFSIALMLGMLLAACGQKGPLELPEPEQINPPQATSKPAGQGQ</sequence>
<feature type="chain" id="PRO_5020501428" description="Lipoprotein-attachment site-containing protein" evidence="8">
    <location>
        <begin position="19"/>
        <end position="48"/>
    </location>
</feature>
<protein>
    <recommendedName>
        <fullName evidence="11">Lipoprotein-attachment site-containing protein</fullName>
    </recommendedName>
</protein>
<feature type="compositionally biased region" description="Polar residues" evidence="7">
    <location>
        <begin position="35"/>
        <end position="48"/>
    </location>
</feature>
<keyword evidence="6" id="KW-0449">Lipoprotein</keyword>
<comment type="caution">
    <text evidence="9">The sequence shown here is derived from an EMBL/GenBank/DDBJ whole genome shotgun (WGS) entry which is preliminary data.</text>
</comment>
<keyword evidence="3" id="KW-0472">Membrane</keyword>
<keyword evidence="2 8" id="KW-0732">Signal</keyword>
<evidence type="ECO:0000256" key="6">
    <source>
        <dbReference type="ARBA" id="ARBA00023288"/>
    </source>
</evidence>
<evidence type="ECO:0000256" key="5">
    <source>
        <dbReference type="ARBA" id="ARBA00023237"/>
    </source>
</evidence>
<dbReference type="Pfam" id="PF13627">
    <property type="entry name" value="LptM_cons"/>
    <property type="match status" value="1"/>
</dbReference>
<dbReference type="EMBL" id="SWCI01000001">
    <property type="protein sequence ID" value="TKB51082.1"/>
    <property type="molecule type" value="Genomic_DNA"/>
</dbReference>
<evidence type="ECO:0000313" key="10">
    <source>
        <dbReference type="Proteomes" id="UP000305674"/>
    </source>
</evidence>
<name>A0A4U1BIV8_9GAMM</name>
<feature type="region of interest" description="Disordered" evidence="7">
    <location>
        <begin position="25"/>
        <end position="48"/>
    </location>
</feature>
<evidence type="ECO:0008006" key="11">
    <source>
        <dbReference type="Google" id="ProtNLM"/>
    </source>
</evidence>
<keyword evidence="10" id="KW-1185">Reference proteome</keyword>
<evidence type="ECO:0000256" key="2">
    <source>
        <dbReference type="ARBA" id="ARBA00022729"/>
    </source>
</evidence>
<evidence type="ECO:0000256" key="1">
    <source>
        <dbReference type="ARBA" id="ARBA00004459"/>
    </source>
</evidence>
<accession>A0A4U1BIV8</accession>
<comment type="subcellular location">
    <subcellularLocation>
        <location evidence="1">Cell outer membrane</location>
        <topology evidence="1">Lipid-anchor</topology>
    </subcellularLocation>
</comment>
<dbReference type="InterPro" id="IPR032831">
    <property type="entry name" value="LptM_cons"/>
</dbReference>
<proteinExistence type="predicted"/>
<reference evidence="9 10" key="1">
    <citation type="submission" date="2019-04" db="EMBL/GenBank/DDBJ databases">
        <authorList>
            <person name="Hwang J.C."/>
        </authorList>
    </citation>
    <scope>NUCLEOTIDE SEQUENCE [LARGE SCALE GENOMIC DNA]</scope>
    <source>
        <strain evidence="9 10">IMCC35001</strain>
    </source>
</reference>
<dbReference type="AlphaFoldDB" id="A0A4U1BIV8"/>
<dbReference type="Proteomes" id="UP000305674">
    <property type="component" value="Unassembled WGS sequence"/>
</dbReference>
<dbReference type="GO" id="GO:0009279">
    <property type="term" value="C:cell outer membrane"/>
    <property type="evidence" value="ECO:0007669"/>
    <property type="project" value="UniProtKB-SubCell"/>
</dbReference>
<evidence type="ECO:0000256" key="3">
    <source>
        <dbReference type="ARBA" id="ARBA00023136"/>
    </source>
</evidence>
<dbReference type="NCBIfam" id="NF047847">
    <property type="entry name" value="SS_mature_LptM"/>
    <property type="match status" value="1"/>
</dbReference>
<evidence type="ECO:0000256" key="4">
    <source>
        <dbReference type="ARBA" id="ARBA00023139"/>
    </source>
</evidence>
<evidence type="ECO:0000256" key="8">
    <source>
        <dbReference type="SAM" id="SignalP"/>
    </source>
</evidence>
<evidence type="ECO:0000313" key="9">
    <source>
        <dbReference type="EMBL" id="TKB51082.1"/>
    </source>
</evidence>
<gene>
    <name evidence="9" type="ORF">FCL40_00570</name>
</gene>
<dbReference type="PROSITE" id="PS51257">
    <property type="entry name" value="PROKAR_LIPOPROTEIN"/>
    <property type="match status" value="1"/>
</dbReference>
<keyword evidence="5" id="KW-0998">Cell outer membrane</keyword>
<organism evidence="9 10">
    <name type="scientific">Ferrimonas sediminicola</name>
    <dbReference type="NCBI Taxonomy" id="2569538"/>
    <lineage>
        <taxon>Bacteria</taxon>
        <taxon>Pseudomonadati</taxon>
        <taxon>Pseudomonadota</taxon>
        <taxon>Gammaproteobacteria</taxon>
        <taxon>Alteromonadales</taxon>
        <taxon>Ferrimonadaceae</taxon>
        <taxon>Ferrimonas</taxon>
    </lineage>
</organism>